<reference evidence="10 11" key="1">
    <citation type="submission" date="2024-05" db="EMBL/GenBank/DDBJ databases">
        <title>Haplotype-resolved chromosome-level genome assembly of Huyou (Citrus changshanensis).</title>
        <authorList>
            <person name="Miao C."/>
            <person name="Chen W."/>
            <person name="Wu Y."/>
            <person name="Wang L."/>
            <person name="Zhao S."/>
            <person name="Grierson D."/>
            <person name="Xu C."/>
            <person name="Chen K."/>
        </authorList>
    </citation>
    <scope>NUCLEOTIDE SEQUENCE [LARGE SCALE GENOMIC DNA]</scope>
    <source>
        <strain evidence="10">01-14</strain>
        <tissue evidence="10">Leaf</tissue>
    </source>
</reference>
<dbReference type="PANTHER" id="PTHR36488:SF8">
    <property type="entry name" value="CASP-LIKE PROTEIN 1U1"/>
    <property type="match status" value="1"/>
</dbReference>
<name>A0AAP0LQT0_9ROSI</name>
<feature type="domain" description="Casparian strip membrane protein" evidence="9">
    <location>
        <begin position="195"/>
        <end position="329"/>
    </location>
</feature>
<evidence type="ECO:0000313" key="10">
    <source>
        <dbReference type="EMBL" id="KAK9182384.1"/>
    </source>
</evidence>
<keyword evidence="11" id="KW-1185">Reference proteome</keyword>
<feature type="transmembrane region" description="Helical" evidence="8">
    <location>
        <begin position="234"/>
        <end position="253"/>
    </location>
</feature>
<comment type="subcellular location">
    <subcellularLocation>
        <location evidence="1 8">Cell membrane</location>
        <topology evidence="1 8">Multi-pass membrane protein</topology>
    </subcellularLocation>
</comment>
<dbReference type="PANTHER" id="PTHR36488">
    <property type="entry name" value="CASP-LIKE PROTEIN 1U1"/>
    <property type="match status" value="1"/>
</dbReference>
<evidence type="ECO:0000256" key="2">
    <source>
        <dbReference type="ARBA" id="ARBA00007651"/>
    </source>
</evidence>
<evidence type="ECO:0000256" key="7">
    <source>
        <dbReference type="ARBA" id="ARBA00023136"/>
    </source>
</evidence>
<feature type="transmembrane region" description="Helical" evidence="8">
    <location>
        <begin position="191"/>
        <end position="214"/>
    </location>
</feature>
<organism evidence="10 11">
    <name type="scientific">Citrus x changshan-huyou</name>
    <dbReference type="NCBI Taxonomy" id="2935761"/>
    <lineage>
        <taxon>Eukaryota</taxon>
        <taxon>Viridiplantae</taxon>
        <taxon>Streptophyta</taxon>
        <taxon>Embryophyta</taxon>
        <taxon>Tracheophyta</taxon>
        <taxon>Spermatophyta</taxon>
        <taxon>Magnoliopsida</taxon>
        <taxon>eudicotyledons</taxon>
        <taxon>Gunneridae</taxon>
        <taxon>Pentapetalae</taxon>
        <taxon>rosids</taxon>
        <taxon>malvids</taxon>
        <taxon>Sapindales</taxon>
        <taxon>Rutaceae</taxon>
        <taxon>Aurantioideae</taxon>
        <taxon>Citrus</taxon>
    </lineage>
</organism>
<gene>
    <name evidence="10" type="ORF">WN944_025528</name>
</gene>
<dbReference type="AlphaFoldDB" id="A0AAP0LQT0"/>
<feature type="transmembrane region" description="Helical" evidence="8">
    <location>
        <begin position="265"/>
        <end position="294"/>
    </location>
</feature>
<dbReference type="InterPro" id="IPR044173">
    <property type="entry name" value="CASPL"/>
</dbReference>
<feature type="transmembrane region" description="Helical" evidence="8">
    <location>
        <begin position="115"/>
        <end position="140"/>
    </location>
</feature>
<comment type="caution">
    <text evidence="8">Lacks conserved residue(s) required for the propagation of feature annotation.</text>
</comment>
<keyword evidence="4 8" id="KW-1003">Cell membrane</keyword>
<evidence type="ECO:0000256" key="6">
    <source>
        <dbReference type="ARBA" id="ARBA00022989"/>
    </source>
</evidence>
<dbReference type="NCBIfam" id="TIGR01569">
    <property type="entry name" value="A_tha_TIGR01569"/>
    <property type="match status" value="2"/>
</dbReference>
<dbReference type="InterPro" id="IPR006702">
    <property type="entry name" value="CASP_dom"/>
</dbReference>
<feature type="transmembrane region" description="Helical" evidence="8">
    <location>
        <begin position="314"/>
        <end position="335"/>
    </location>
</feature>
<feature type="domain" description="Casparian strip membrane protein" evidence="9">
    <location>
        <begin position="27"/>
        <end position="158"/>
    </location>
</feature>
<dbReference type="InterPro" id="IPR006459">
    <property type="entry name" value="CASP/CASPL"/>
</dbReference>
<dbReference type="EMBL" id="JBCGBO010000024">
    <property type="protein sequence ID" value="KAK9182384.1"/>
    <property type="molecule type" value="Genomic_DNA"/>
</dbReference>
<comment type="similarity">
    <text evidence="2 8">Belongs to the Casparian strip membrane proteins (CASP) family.</text>
</comment>
<dbReference type="GO" id="GO:0005886">
    <property type="term" value="C:plasma membrane"/>
    <property type="evidence" value="ECO:0007669"/>
    <property type="project" value="UniProtKB-SubCell"/>
</dbReference>
<protein>
    <recommendedName>
        <fullName evidence="8">CASP-like protein</fullName>
    </recommendedName>
</protein>
<dbReference type="Pfam" id="PF04535">
    <property type="entry name" value="CASP_dom"/>
    <property type="match status" value="2"/>
</dbReference>
<evidence type="ECO:0000256" key="1">
    <source>
        <dbReference type="ARBA" id="ARBA00004651"/>
    </source>
</evidence>
<keyword evidence="7 8" id="KW-0472">Membrane</keyword>
<keyword evidence="5 8" id="KW-0812">Transmembrane</keyword>
<evidence type="ECO:0000313" key="11">
    <source>
        <dbReference type="Proteomes" id="UP001428341"/>
    </source>
</evidence>
<dbReference type="Proteomes" id="UP001428341">
    <property type="component" value="Unassembled WGS sequence"/>
</dbReference>
<comment type="caution">
    <text evidence="10">The sequence shown here is derived from an EMBL/GenBank/DDBJ whole genome shotgun (WGS) entry which is preliminary data.</text>
</comment>
<accession>A0AAP0LQT0</accession>
<keyword evidence="6 8" id="KW-1133">Transmembrane helix</keyword>
<evidence type="ECO:0000256" key="3">
    <source>
        <dbReference type="ARBA" id="ARBA00011489"/>
    </source>
</evidence>
<proteinExistence type="inferred from homology"/>
<evidence type="ECO:0000256" key="8">
    <source>
        <dbReference type="RuleBase" id="RU361233"/>
    </source>
</evidence>
<evidence type="ECO:0000256" key="5">
    <source>
        <dbReference type="ARBA" id="ARBA00022692"/>
    </source>
</evidence>
<sequence>MATHDRQAAVISYEAPRSGSRVNYFPIDASLRFLLFSACLVSVIVMVTSKQTERAPVSGVLPFLTLRVLAKFNYSPAFIYFVAALSVAGLYSIIAMLASISAIKNPSRKVLLMLAFWDVVMLGVVASATAASGAVAYIGLKGNDHIGWRKMCNVFDNLRIREALNTSAVTASLDNPASQLKNETSRPSRVIYFRIDVALRILLFVFSFVAILLIVTSKQTNLFPVPGTTFSVKIPAKFTYFPAFIFITALTSLSTIRKLASRKRLLLLIAFLDTLMLGVVASAIGAALAVAYIGLKGNSHAGWNKQANAGYDKFIKHTATAIALSIFAVTDLVTLTMHSTYSLYKGVHN</sequence>
<feature type="transmembrane region" description="Helical" evidence="8">
    <location>
        <begin position="77"/>
        <end position="103"/>
    </location>
</feature>
<evidence type="ECO:0000259" key="9">
    <source>
        <dbReference type="Pfam" id="PF04535"/>
    </source>
</evidence>
<comment type="subunit">
    <text evidence="3 8">Homodimer and heterodimers.</text>
</comment>
<evidence type="ECO:0000256" key="4">
    <source>
        <dbReference type="ARBA" id="ARBA00022475"/>
    </source>
</evidence>